<gene>
    <name evidence="2" type="ORF">EDC25_11816</name>
</gene>
<dbReference type="AlphaFoldDB" id="A0A4V2UVC8"/>
<accession>A0A4V2UVC8</accession>
<proteinExistence type="predicted"/>
<name>A0A4V2UVC8_9GAMM</name>
<reference evidence="2 3" key="1">
    <citation type="submission" date="2019-03" db="EMBL/GenBank/DDBJ databases">
        <title>Genomic Encyclopedia of Type Strains, Phase IV (KMG-IV): sequencing the most valuable type-strain genomes for metagenomic binning, comparative biology and taxonomic classification.</title>
        <authorList>
            <person name="Goeker M."/>
        </authorList>
    </citation>
    <scope>NUCLEOTIDE SEQUENCE [LARGE SCALE GENOMIC DNA]</scope>
    <source>
        <strain evidence="2 3">DSM 21944</strain>
    </source>
</reference>
<feature type="compositionally biased region" description="Low complexity" evidence="1">
    <location>
        <begin position="105"/>
        <end position="115"/>
    </location>
</feature>
<evidence type="ECO:0000313" key="2">
    <source>
        <dbReference type="EMBL" id="TCS95327.1"/>
    </source>
</evidence>
<feature type="compositionally biased region" description="Basic and acidic residues" evidence="1">
    <location>
        <begin position="1"/>
        <end position="12"/>
    </location>
</feature>
<comment type="caution">
    <text evidence="2">The sequence shown here is derived from an EMBL/GenBank/DDBJ whole genome shotgun (WGS) entry which is preliminary data.</text>
</comment>
<keyword evidence="3" id="KW-1185">Reference proteome</keyword>
<evidence type="ECO:0000313" key="3">
    <source>
        <dbReference type="Proteomes" id="UP000294599"/>
    </source>
</evidence>
<sequence>MCGHARRAEEHWAPASAGATRGNRKPCGSSQTTGKRPAHGLPLQLPGQSDAPAVGGPDAPRTSVAIGPWCAGRKLAPKAPLASGRWRERPVATSPTASSPGARCAATSPLATSPSSRKRACRGLRSGGRDARVAGRPGAAALPWKCASARRGYGTTSAAIVPPFFRCLLRRKQQSGSRAPGRAQEQLPDGKGRRQNRSGGRDSAPENLRGNALRRSRSCASRPARRSPPCRPRACRSGPAPPATSPRSSPA</sequence>
<evidence type="ECO:0000256" key="1">
    <source>
        <dbReference type="SAM" id="MobiDB-lite"/>
    </source>
</evidence>
<organism evidence="2 3">
    <name type="scientific">Pseudofulvimonas gallinarii</name>
    <dbReference type="NCBI Taxonomy" id="634155"/>
    <lineage>
        <taxon>Bacteria</taxon>
        <taxon>Pseudomonadati</taxon>
        <taxon>Pseudomonadota</taxon>
        <taxon>Gammaproteobacteria</taxon>
        <taxon>Lysobacterales</taxon>
        <taxon>Rhodanobacteraceae</taxon>
        <taxon>Pseudofulvimonas</taxon>
    </lineage>
</organism>
<feature type="region of interest" description="Disordered" evidence="1">
    <location>
        <begin position="1"/>
        <end position="134"/>
    </location>
</feature>
<protein>
    <submittedName>
        <fullName evidence="2">Uncharacterized protein</fullName>
    </submittedName>
</protein>
<dbReference type="Proteomes" id="UP000294599">
    <property type="component" value="Unassembled WGS sequence"/>
</dbReference>
<feature type="region of interest" description="Disordered" evidence="1">
    <location>
        <begin position="172"/>
        <end position="251"/>
    </location>
</feature>
<dbReference type="EMBL" id="SMAF01000018">
    <property type="protein sequence ID" value="TCS95327.1"/>
    <property type="molecule type" value="Genomic_DNA"/>
</dbReference>